<dbReference type="InterPro" id="IPR019166">
    <property type="entry name" value="MIC26/MIC27"/>
</dbReference>
<comment type="subunit">
    <text evidence="1">Component of the mitochondrial contact site and cristae organizing system (MICOS) complex.</text>
</comment>
<dbReference type="InterPro" id="IPR033181">
    <property type="entry name" value="Mic26_fungi"/>
</dbReference>
<evidence type="ECO:0000256" key="1">
    <source>
        <dbReference type="RuleBase" id="RU363021"/>
    </source>
</evidence>
<reference evidence="2" key="1">
    <citation type="submission" date="2022-03" db="EMBL/GenBank/DDBJ databases">
        <authorList>
            <person name="Legras J.-L."/>
            <person name="Devillers H."/>
            <person name="Grondin C."/>
        </authorList>
    </citation>
    <scope>NUCLEOTIDE SEQUENCE</scope>
    <source>
        <strain evidence="2">CLIB 1423</strain>
    </source>
</reference>
<dbReference type="OrthoDB" id="2399148at2759"/>
<dbReference type="GO" id="GO:0061617">
    <property type="term" value="C:MICOS complex"/>
    <property type="evidence" value="ECO:0007669"/>
    <property type="project" value="UniProtKB-UniRule"/>
</dbReference>
<name>A0A9P0VZY7_9ASCO</name>
<proteinExistence type="predicted"/>
<dbReference type="AlphaFoldDB" id="A0A9P0VZY7"/>
<protein>
    <recommendedName>
        <fullName evidence="1">MICOS complex subunit</fullName>
    </recommendedName>
</protein>
<gene>
    <name evidence="2" type="ORF">CLIB1423_14S01750</name>
</gene>
<keyword evidence="1" id="KW-0999">Mitochondrion inner membrane</keyword>
<evidence type="ECO:0000313" key="2">
    <source>
        <dbReference type="EMBL" id="CAH2354088.1"/>
    </source>
</evidence>
<dbReference type="GO" id="GO:0042407">
    <property type="term" value="P:cristae formation"/>
    <property type="evidence" value="ECO:0007669"/>
    <property type="project" value="InterPro"/>
</dbReference>
<comment type="subcellular location">
    <subcellularLocation>
        <location evidence="1">Mitochondrion inner membrane</location>
    </subcellularLocation>
</comment>
<dbReference type="EMBL" id="CAKXYY010000014">
    <property type="protein sequence ID" value="CAH2354088.1"/>
    <property type="molecule type" value="Genomic_DNA"/>
</dbReference>
<organism evidence="2 3">
    <name type="scientific">[Candida] railenensis</name>
    <dbReference type="NCBI Taxonomy" id="45579"/>
    <lineage>
        <taxon>Eukaryota</taxon>
        <taxon>Fungi</taxon>
        <taxon>Dikarya</taxon>
        <taxon>Ascomycota</taxon>
        <taxon>Saccharomycotina</taxon>
        <taxon>Pichiomycetes</taxon>
        <taxon>Debaryomycetaceae</taxon>
        <taxon>Kurtzmaniella</taxon>
    </lineage>
</organism>
<sequence length="224" mass="25403">MLNTFIPQHSAIMGKRDFYVDDDLVVTKPGVNASISPELKEKEGPHGNVSFIEGMSIRTTPILEKYTSQARTWIHDKWLIYGSELSTQKSAIVNEYRSIANDVSLSIKEPVLPNLIYILTSTLTGSILVNRRSLPLRFLSPILFGTVATSYFMPHTFETLAGKLDRYEKETVPEVYDAHQDLVKKYEELKKEGEAGVEDLSVKLTNGVHDARIRILEYLDEKKK</sequence>
<dbReference type="Pfam" id="PF09769">
    <property type="entry name" value="ApoO"/>
    <property type="match status" value="1"/>
</dbReference>
<dbReference type="Proteomes" id="UP000837801">
    <property type="component" value="Unassembled WGS sequence"/>
</dbReference>
<keyword evidence="1" id="KW-0496">Mitochondrion</keyword>
<accession>A0A9P0VZY7</accession>
<dbReference type="PANTHER" id="PTHR28268:SF1">
    <property type="entry name" value="MICOS SUBUNIT MIC26"/>
    <property type="match status" value="1"/>
</dbReference>
<comment type="caution">
    <text evidence="2">The sequence shown here is derived from an EMBL/GenBank/DDBJ whole genome shotgun (WGS) entry which is preliminary data.</text>
</comment>
<keyword evidence="1" id="KW-0472">Membrane</keyword>
<keyword evidence="3" id="KW-1185">Reference proteome</keyword>
<comment type="function">
    <text evidence="1">Component of the MICOS complex, a large protein complex of the mitochondrial inner membrane that plays crucial roles in the maintenance of crista junctions, inner membrane architecture, and formation of contact sites to the outer membrane.</text>
</comment>
<dbReference type="PANTHER" id="PTHR28268">
    <property type="entry name" value="MICOS SUBUNIT MIC26"/>
    <property type="match status" value="1"/>
</dbReference>
<evidence type="ECO:0000313" key="3">
    <source>
        <dbReference type="Proteomes" id="UP000837801"/>
    </source>
</evidence>
<dbReference type="GO" id="GO:0044284">
    <property type="term" value="C:mitochondrial crista junction"/>
    <property type="evidence" value="ECO:0007669"/>
    <property type="project" value="TreeGrafter"/>
</dbReference>